<name>A0A844QCV6_9HYPH</name>
<dbReference type="Proteomes" id="UP000463224">
    <property type="component" value="Unassembled WGS sequence"/>
</dbReference>
<dbReference type="InterPro" id="IPR005302">
    <property type="entry name" value="MoCF_Sase_C"/>
</dbReference>
<dbReference type="PANTHER" id="PTHR30212">
    <property type="entry name" value="PROTEIN YIIM"/>
    <property type="match status" value="1"/>
</dbReference>
<dbReference type="SUPFAM" id="SSF50800">
    <property type="entry name" value="PK beta-barrel domain-like"/>
    <property type="match status" value="1"/>
</dbReference>
<dbReference type="InterPro" id="IPR052353">
    <property type="entry name" value="Benzoxazolinone_Detox_Enz"/>
</dbReference>
<gene>
    <name evidence="2" type="ORF">GN330_01100</name>
</gene>
<dbReference type="InterPro" id="IPR011037">
    <property type="entry name" value="Pyrv_Knase-like_insert_dom_sf"/>
</dbReference>
<dbReference type="AlphaFoldDB" id="A0A844QCV6"/>
<dbReference type="PANTHER" id="PTHR30212:SF2">
    <property type="entry name" value="PROTEIN YIIM"/>
    <property type="match status" value="1"/>
</dbReference>
<evidence type="ECO:0000259" key="1">
    <source>
        <dbReference type="PROSITE" id="PS51340"/>
    </source>
</evidence>
<evidence type="ECO:0000313" key="3">
    <source>
        <dbReference type="Proteomes" id="UP000463224"/>
    </source>
</evidence>
<dbReference type="RefSeq" id="WP_156710726.1">
    <property type="nucleotide sequence ID" value="NZ_WPHG01000001.1"/>
</dbReference>
<dbReference type="Pfam" id="PF03473">
    <property type="entry name" value="MOSC"/>
    <property type="match status" value="1"/>
</dbReference>
<dbReference type="Pfam" id="PF03475">
    <property type="entry name" value="YiiM_3-alpha"/>
    <property type="match status" value="1"/>
</dbReference>
<evidence type="ECO:0000313" key="2">
    <source>
        <dbReference type="EMBL" id="MVA95850.1"/>
    </source>
</evidence>
<accession>A0A844QCV6</accession>
<dbReference type="GO" id="GO:0030170">
    <property type="term" value="F:pyridoxal phosphate binding"/>
    <property type="evidence" value="ECO:0007669"/>
    <property type="project" value="InterPro"/>
</dbReference>
<protein>
    <submittedName>
        <fullName evidence="2">MOSC domain-containing protein</fullName>
    </submittedName>
</protein>
<reference evidence="2 3" key="1">
    <citation type="submission" date="2019-12" db="EMBL/GenBank/DDBJ databases">
        <title>Nitratireductor arenosus sp. nov., Isolated from sea sand, Jeju island, South Korea.</title>
        <authorList>
            <person name="Kim W."/>
        </authorList>
    </citation>
    <scope>NUCLEOTIDE SEQUENCE [LARGE SCALE GENOMIC DNA]</scope>
    <source>
        <strain evidence="2 3">CAU 1489</strain>
    </source>
</reference>
<dbReference type="InterPro" id="IPR005163">
    <property type="entry name" value="Tri_helical_YiiM-like"/>
</dbReference>
<keyword evidence="3" id="KW-1185">Reference proteome</keyword>
<sequence length="238" mass="26191">MAESEGATSGFVVDAVLVGQVAPLGPRQIASGIRKAPVRGPVRLTREGLVGDQQGDRKHHGGPEKALHHYPADHYPAWRDHHPDIAATLAAIGAFGENLSSRGVTEAEICIGDVFRLGGATVQVSQGRQPCWRLNERFGERQMARRVQESGRTGWYYRVIEEGEIEAGATAELIDRPAGTWTLSRLAHTLYRDMLNHDALAEMAELAVLSTSWRDLARRRLARRAVEDWTSRLSTPAS</sequence>
<proteinExistence type="predicted"/>
<dbReference type="Gene3D" id="2.40.33.20">
    <property type="entry name" value="PK beta-barrel domain-like"/>
    <property type="match status" value="1"/>
</dbReference>
<organism evidence="2 3">
    <name type="scientific">Nitratireductor arenosus</name>
    <dbReference type="NCBI Taxonomy" id="2682096"/>
    <lineage>
        <taxon>Bacteria</taxon>
        <taxon>Pseudomonadati</taxon>
        <taxon>Pseudomonadota</taxon>
        <taxon>Alphaproteobacteria</taxon>
        <taxon>Hyphomicrobiales</taxon>
        <taxon>Phyllobacteriaceae</taxon>
        <taxon>Nitratireductor</taxon>
    </lineage>
</organism>
<feature type="domain" description="MOSC" evidence="1">
    <location>
        <begin position="36"/>
        <end position="174"/>
    </location>
</feature>
<dbReference type="PROSITE" id="PS51340">
    <property type="entry name" value="MOSC"/>
    <property type="match status" value="1"/>
</dbReference>
<comment type="caution">
    <text evidence="2">The sequence shown here is derived from an EMBL/GenBank/DDBJ whole genome shotgun (WGS) entry which is preliminary data.</text>
</comment>
<dbReference type="EMBL" id="WPHG01000001">
    <property type="protein sequence ID" value="MVA95850.1"/>
    <property type="molecule type" value="Genomic_DNA"/>
</dbReference>
<dbReference type="GO" id="GO:0003824">
    <property type="term" value="F:catalytic activity"/>
    <property type="evidence" value="ECO:0007669"/>
    <property type="project" value="InterPro"/>
</dbReference>
<dbReference type="GO" id="GO:0030151">
    <property type="term" value="F:molybdenum ion binding"/>
    <property type="evidence" value="ECO:0007669"/>
    <property type="project" value="InterPro"/>
</dbReference>